<dbReference type="InterPro" id="IPR002575">
    <property type="entry name" value="Aminoglycoside_PTrfase"/>
</dbReference>
<dbReference type="InterPro" id="IPR016047">
    <property type="entry name" value="M23ase_b-sheet_dom"/>
</dbReference>
<reference evidence="6 7" key="1">
    <citation type="submission" date="2016-11" db="EMBL/GenBank/DDBJ databases">
        <authorList>
            <person name="Jaros S."/>
            <person name="Januszkiewicz K."/>
            <person name="Wedrychowicz H."/>
        </authorList>
    </citation>
    <scope>NUCLEOTIDE SEQUENCE [LARGE SCALE GENOMIC DNA]</scope>
    <source>
        <strain evidence="6 7">DSM 24574</strain>
    </source>
</reference>
<dbReference type="InterPro" id="IPR005814">
    <property type="entry name" value="Aminotrans_3"/>
</dbReference>
<dbReference type="NCBIfam" id="NF004799">
    <property type="entry name" value="PRK06148.1"/>
    <property type="match status" value="1"/>
</dbReference>
<dbReference type="RefSeq" id="WP_073139788.1">
    <property type="nucleotide sequence ID" value="NZ_FQWQ01000004.1"/>
</dbReference>
<dbReference type="STRING" id="947013.SAMN04488109_4962"/>
<dbReference type="OrthoDB" id="9801052at2"/>
<evidence type="ECO:0000259" key="4">
    <source>
        <dbReference type="Pfam" id="PF01551"/>
    </source>
</evidence>
<evidence type="ECO:0000256" key="3">
    <source>
        <dbReference type="ARBA" id="ARBA00022898"/>
    </source>
</evidence>
<dbReference type="InterPro" id="IPR015422">
    <property type="entry name" value="PyrdxlP-dep_Trfase_small"/>
</dbReference>
<evidence type="ECO:0000259" key="5">
    <source>
        <dbReference type="Pfam" id="PF01636"/>
    </source>
</evidence>
<dbReference type="SUPFAM" id="SSF56112">
    <property type="entry name" value="Protein kinase-like (PK-like)"/>
    <property type="match status" value="1"/>
</dbReference>
<keyword evidence="6" id="KW-0808">Transferase</keyword>
<dbReference type="Gene3D" id="3.40.640.10">
    <property type="entry name" value="Type I PLP-dependent aspartate aminotransferase-like (Major domain)"/>
    <property type="match status" value="1"/>
</dbReference>
<dbReference type="InterPro" id="IPR015424">
    <property type="entry name" value="PyrdxlP-dep_Trfase"/>
</dbReference>
<organism evidence="6 7">
    <name type="scientific">Chryseolinea serpens</name>
    <dbReference type="NCBI Taxonomy" id="947013"/>
    <lineage>
        <taxon>Bacteria</taxon>
        <taxon>Pseudomonadati</taxon>
        <taxon>Bacteroidota</taxon>
        <taxon>Cytophagia</taxon>
        <taxon>Cytophagales</taxon>
        <taxon>Fulvivirgaceae</taxon>
        <taxon>Chryseolinea</taxon>
    </lineage>
</organism>
<comment type="cofactor">
    <cofactor evidence="1">
        <name>pyridoxal 5'-phosphate</name>
        <dbReference type="ChEBI" id="CHEBI:597326"/>
    </cofactor>
</comment>
<dbReference type="GO" id="GO:0030170">
    <property type="term" value="F:pyridoxal phosphate binding"/>
    <property type="evidence" value="ECO:0007669"/>
    <property type="project" value="InterPro"/>
</dbReference>
<dbReference type="PANTHER" id="PTHR45688">
    <property type="match status" value="1"/>
</dbReference>
<gene>
    <name evidence="6" type="ORF">SAMN04488109_4962</name>
</gene>
<dbReference type="Gene3D" id="2.70.70.10">
    <property type="entry name" value="Glucose Permease (Domain IIA)"/>
    <property type="match status" value="1"/>
</dbReference>
<dbReference type="Pfam" id="PF00202">
    <property type="entry name" value="Aminotran_3"/>
    <property type="match status" value="1"/>
</dbReference>
<dbReference type="PANTHER" id="PTHR45688:SF13">
    <property type="entry name" value="ALANINE--GLYOXYLATE AMINOTRANSFERASE 2-LIKE"/>
    <property type="match status" value="1"/>
</dbReference>
<accession>A0A1M5VAM9</accession>
<evidence type="ECO:0000313" key="7">
    <source>
        <dbReference type="Proteomes" id="UP000184212"/>
    </source>
</evidence>
<name>A0A1M5VAM9_9BACT</name>
<evidence type="ECO:0000256" key="2">
    <source>
        <dbReference type="ARBA" id="ARBA00008954"/>
    </source>
</evidence>
<dbReference type="Gene3D" id="3.90.1150.10">
    <property type="entry name" value="Aspartate Aminotransferase, domain 1"/>
    <property type="match status" value="1"/>
</dbReference>
<proteinExistence type="inferred from homology"/>
<dbReference type="AlphaFoldDB" id="A0A1M5VAM9"/>
<dbReference type="CDD" id="cd12797">
    <property type="entry name" value="M23_peptidase"/>
    <property type="match status" value="1"/>
</dbReference>
<comment type="similarity">
    <text evidence="2">Belongs to the class-III pyridoxal-phosphate-dependent aminotransferase family.</text>
</comment>
<evidence type="ECO:0000313" key="6">
    <source>
        <dbReference type="EMBL" id="SHH72256.1"/>
    </source>
</evidence>
<dbReference type="EMBL" id="FQWQ01000004">
    <property type="protein sequence ID" value="SHH72256.1"/>
    <property type="molecule type" value="Genomic_DNA"/>
</dbReference>
<dbReference type="Gene3D" id="3.90.1200.10">
    <property type="match status" value="1"/>
</dbReference>
<protein>
    <submittedName>
        <fullName evidence="6">4-aminobutyrate aminotransferase</fullName>
    </submittedName>
</protein>
<dbReference type="InterPro" id="IPR049704">
    <property type="entry name" value="Aminotrans_3_PPA_site"/>
</dbReference>
<dbReference type="GO" id="GO:0008483">
    <property type="term" value="F:transaminase activity"/>
    <property type="evidence" value="ECO:0007669"/>
    <property type="project" value="UniProtKB-KW"/>
</dbReference>
<dbReference type="InterPro" id="IPR011055">
    <property type="entry name" value="Dup_hybrid_motif"/>
</dbReference>
<dbReference type="CDD" id="cd00610">
    <property type="entry name" value="OAT_like"/>
    <property type="match status" value="1"/>
</dbReference>
<feature type="domain" description="Aminoglycoside phosphotransferase" evidence="5">
    <location>
        <begin position="22"/>
        <end position="242"/>
    </location>
</feature>
<feature type="domain" description="M23ase beta-sheet core" evidence="4">
    <location>
        <begin position="434"/>
        <end position="532"/>
    </location>
</feature>
<keyword evidence="6" id="KW-0032">Aminotransferase</keyword>
<dbReference type="SUPFAM" id="SSF53383">
    <property type="entry name" value="PLP-dependent transferases"/>
    <property type="match status" value="1"/>
</dbReference>
<dbReference type="InterPro" id="IPR011009">
    <property type="entry name" value="Kinase-like_dom_sf"/>
</dbReference>
<dbReference type="InterPro" id="IPR015421">
    <property type="entry name" value="PyrdxlP-dep_Trfase_major"/>
</dbReference>
<dbReference type="SUPFAM" id="SSF51261">
    <property type="entry name" value="Duplicated hybrid motif"/>
    <property type="match status" value="1"/>
</dbReference>
<dbReference type="Pfam" id="PF01636">
    <property type="entry name" value="APH"/>
    <property type="match status" value="1"/>
</dbReference>
<keyword evidence="3" id="KW-0663">Pyridoxal phosphate</keyword>
<keyword evidence="7" id="KW-1185">Reference proteome</keyword>
<dbReference type="Pfam" id="PF01551">
    <property type="entry name" value="Peptidase_M23"/>
    <property type="match status" value="1"/>
</dbReference>
<sequence>MKTYSTHEIAAFVLKNFGIQTEVRPLPGELDFNFFLQAPDGRSFILKIANAREKRGCLELQNAVMHHLALKDVGLQVSAVVKAINGNDIVEMADGSSQPRMTRLLTWVDGRPWATVVPHSAALLEQLGAMCGKLCQALSDFDHAEAHRFMKWDPSQAAWIKPHLHLATGERGEWVHYFYTLFEQRVVPMLPALRMSVNYNDANDYNVLVSNDPSNPRVPGVIDFGDVVYTHTVNELAIAIAYAAMGKNDPLETACHVVKGFNDVYPLTDEELSVIFPLVAARLLISVTCAALNRVEHPDNGYLQISDKPAWDLLEKLRAISPELAHYAFRDVCHKEACTKHEKFVHWASSHYKAMNFPVKNGKKVLWLDLGVGSLDVGNSQNLHDSDLLDKQVRTLMGDADASLAIGRYDEARAFYTTDAFATTGNDSQTWRTVHMGMDFFTQQPAEVFAVCDGTVHSFANNAADRDYGPTIILEHSVADDLVFYTLYGHLSTDSLTTMTVGKVVRRGDVIGHVGGRHENGNWPTHLHFQIVLDMLGKQGDFPGVAYAPQRSLWKSICPDPWLLLTGKASDVPARLGAQAIVDYRKEHLGKNMSISYREPIKMVSGSGVHLLDDTGRRYLDTVNNVAHVGHEHPRVVRAGQRQMAVLNTNTRYLHDNIVKFVEAMLETMPPQLDVAFIVNSGSEANELGMRLARNYTGQKDMIVSEVGYHGNTGGCIEISSYKFDGAGGKGAAPHVHVVPIPDVYRGLYRANDPHAGSKYAGHVKQAIANMQAQGRNPAAFIFESVISCGGQVELPENFLKQAYQHVRDAGGVCLADEVQTGCGRAGDHFWAFQQHDVVPDIVTIGKPIGNGHPLAVVVTTQAIANAFKNGMEYFNTFGGNPVSCAIGLEVLKVIREEGLQQNAKTVGNYLKAGLRNLMDQFPVVGDVRGPGLFIGFELVKDRVTKMPATEQAAYFANRMRDKGILMSTDGPFNNVLKIKPPLVFSSANADFLLDAIASVLREDVMRVQ</sequence>
<dbReference type="Proteomes" id="UP000184212">
    <property type="component" value="Unassembled WGS sequence"/>
</dbReference>
<evidence type="ECO:0000256" key="1">
    <source>
        <dbReference type="ARBA" id="ARBA00001933"/>
    </source>
</evidence>
<dbReference type="PROSITE" id="PS00600">
    <property type="entry name" value="AA_TRANSFER_CLASS_3"/>
    <property type="match status" value="1"/>
</dbReference>